<evidence type="ECO:0000313" key="1">
    <source>
        <dbReference type="EMBL" id="KAJ1198446.1"/>
    </source>
</evidence>
<comment type="caution">
    <text evidence="1">The sequence shown here is derived from an EMBL/GenBank/DDBJ whole genome shotgun (WGS) entry which is preliminary data.</text>
</comment>
<dbReference type="Proteomes" id="UP001066276">
    <property type="component" value="Chromosome 2_1"/>
</dbReference>
<dbReference type="AlphaFoldDB" id="A0AAV7VDD8"/>
<dbReference type="EMBL" id="JANPWB010000003">
    <property type="protein sequence ID" value="KAJ1198446.1"/>
    <property type="molecule type" value="Genomic_DNA"/>
</dbReference>
<organism evidence="1 2">
    <name type="scientific">Pleurodeles waltl</name>
    <name type="common">Iberian ribbed newt</name>
    <dbReference type="NCBI Taxonomy" id="8319"/>
    <lineage>
        <taxon>Eukaryota</taxon>
        <taxon>Metazoa</taxon>
        <taxon>Chordata</taxon>
        <taxon>Craniata</taxon>
        <taxon>Vertebrata</taxon>
        <taxon>Euteleostomi</taxon>
        <taxon>Amphibia</taxon>
        <taxon>Batrachia</taxon>
        <taxon>Caudata</taxon>
        <taxon>Salamandroidea</taxon>
        <taxon>Salamandridae</taxon>
        <taxon>Pleurodelinae</taxon>
        <taxon>Pleurodeles</taxon>
    </lineage>
</organism>
<feature type="non-terminal residue" evidence="1">
    <location>
        <position position="1"/>
    </location>
</feature>
<keyword evidence="2" id="KW-1185">Reference proteome</keyword>
<proteinExistence type="predicted"/>
<sequence>TAEPHPVCDVLHTILQVGLCAGGVLGEGEYKLSVVGVGGDDDAVLAYDVGEGA</sequence>
<gene>
    <name evidence="1" type="ORF">NDU88_002287</name>
</gene>
<name>A0AAV7VDD8_PLEWA</name>
<reference evidence="1" key="1">
    <citation type="journal article" date="2022" name="bioRxiv">
        <title>Sequencing and chromosome-scale assembly of the giantPleurodeles waltlgenome.</title>
        <authorList>
            <person name="Brown T."/>
            <person name="Elewa A."/>
            <person name="Iarovenko S."/>
            <person name="Subramanian E."/>
            <person name="Araus A.J."/>
            <person name="Petzold A."/>
            <person name="Susuki M."/>
            <person name="Suzuki K.-i.T."/>
            <person name="Hayashi T."/>
            <person name="Toyoda A."/>
            <person name="Oliveira C."/>
            <person name="Osipova E."/>
            <person name="Leigh N.D."/>
            <person name="Simon A."/>
            <person name="Yun M.H."/>
        </authorList>
    </citation>
    <scope>NUCLEOTIDE SEQUENCE</scope>
    <source>
        <strain evidence="1">20211129_DDA</strain>
        <tissue evidence="1">Liver</tissue>
    </source>
</reference>
<feature type="non-terminal residue" evidence="1">
    <location>
        <position position="53"/>
    </location>
</feature>
<evidence type="ECO:0000313" key="2">
    <source>
        <dbReference type="Proteomes" id="UP001066276"/>
    </source>
</evidence>
<protein>
    <submittedName>
        <fullName evidence="1">Uncharacterized protein</fullName>
    </submittedName>
</protein>
<accession>A0AAV7VDD8</accession>